<name>A0A7W5DNA2_9PORP</name>
<dbReference type="AlphaFoldDB" id="A0A7W5DNA2"/>
<comment type="similarity">
    <text evidence="5">Belongs to the YicC/YloC family.</text>
</comment>
<evidence type="ECO:0000259" key="6">
    <source>
        <dbReference type="Pfam" id="PF03755"/>
    </source>
</evidence>
<feature type="domain" description="Endoribonuclease YicC-like C-terminal" evidence="7">
    <location>
        <begin position="176"/>
        <end position="288"/>
    </location>
</feature>
<dbReference type="GO" id="GO:0016787">
    <property type="term" value="F:hydrolase activity"/>
    <property type="evidence" value="ECO:0007669"/>
    <property type="project" value="UniProtKB-KW"/>
</dbReference>
<dbReference type="Proteomes" id="UP000544222">
    <property type="component" value="Unassembled WGS sequence"/>
</dbReference>
<dbReference type="GO" id="GO:0004521">
    <property type="term" value="F:RNA endonuclease activity"/>
    <property type="evidence" value="ECO:0007669"/>
    <property type="project" value="InterPro"/>
</dbReference>
<keyword evidence="3" id="KW-0255">Endonuclease</keyword>
<accession>A0A7W5DNA2</accession>
<evidence type="ECO:0000259" key="7">
    <source>
        <dbReference type="Pfam" id="PF08340"/>
    </source>
</evidence>
<reference evidence="8 9" key="1">
    <citation type="submission" date="2020-08" db="EMBL/GenBank/DDBJ databases">
        <title>Genomic Encyclopedia of Type Strains, Phase IV (KMG-IV): sequencing the most valuable type-strain genomes for metagenomic binning, comparative biology and taxonomic classification.</title>
        <authorList>
            <person name="Goeker M."/>
        </authorList>
    </citation>
    <scope>NUCLEOTIDE SEQUENCE [LARGE SCALE GENOMIC DNA]</scope>
    <source>
        <strain evidence="8 9">DSM 27471</strain>
    </source>
</reference>
<dbReference type="Pfam" id="PF03755">
    <property type="entry name" value="YicC-like_N"/>
    <property type="match status" value="1"/>
</dbReference>
<comment type="caution">
    <text evidence="8">The sequence shown here is derived from an EMBL/GenBank/DDBJ whole genome shotgun (WGS) entry which is preliminary data.</text>
</comment>
<dbReference type="RefSeq" id="WP_183412005.1">
    <property type="nucleotide sequence ID" value="NZ_JACHYB010000001.1"/>
</dbReference>
<dbReference type="InterPro" id="IPR013551">
    <property type="entry name" value="YicC-like_C"/>
</dbReference>
<dbReference type="InterPro" id="IPR005229">
    <property type="entry name" value="YicC/YloC-like"/>
</dbReference>
<organism evidence="8 9">
    <name type="scientific">Microbacter margulisiae</name>
    <dbReference type="NCBI Taxonomy" id="1350067"/>
    <lineage>
        <taxon>Bacteria</taxon>
        <taxon>Pseudomonadati</taxon>
        <taxon>Bacteroidota</taxon>
        <taxon>Bacteroidia</taxon>
        <taxon>Bacteroidales</taxon>
        <taxon>Porphyromonadaceae</taxon>
        <taxon>Microbacter</taxon>
    </lineage>
</organism>
<gene>
    <name evidence="8" type="ORF">FHX64_000233</name>
</gene>
<sequence length="289" mass="33761">MLQSMTGFGKATREIANEQITVEIKTLNSKQIDISLRMSSIFREKELDLRKLITQHLERGKVDVSIAITNSNEKSTQKINATVFQNYYEQILQLAEENQLPVPQNWFDIILRMPQVFANEEQILDDFEWQTILDVTLEALQQVKEFRLQEGQTLEKLFNEKLDHIQKLLDLVSPFEAERIEHIKTRLHEGIQNVGETYNADRFEQELIYYIEKLDVNEEKSRLQNHLDYFRSTMATESSSGKKLGFIAQEMGREINTLGSKANHSEMQKIVVLMKDDLEQIKEQVLNIL</sequence>
<evidence type="ECO:0000256" key="2">
    <source>
        <dbReference type="ARBA" id="ARBA00022722"/>
    </source>
</evidence>
<evidence type="ECO:0000256" key="4">
    <source>
        <dbReference type="ARBA" id="ARBA00022801"/>
    </source>
</evidence>
<dbReference type="EMBL" id="JACHYB010000001">
    <property type="protein sequence ID" value="MBB3186070.1"/>
    <property type="molecule type" value="Genomic_DNA"/>
</dbReference>
<evidence type="ECO:0000313" key="9">
    <source>
        <dbReference type="Proteomes" id="UP000544222"/>
    </source>
</evidence>
<proteinExistence type="inferred from homology"/>
<protein>
    <submittedName>
        <fullName evidence="8">Uncharacterized protein (TIGR00255 family)</fullName>
    </submittedName>
</protein>
<keyword evidence="9" id="KW-1185">Reference proteome</keyword>
<dbReference type="PANTHER" id="PTHR30636:SF3">
    <property type="entry name" value="UPF0701 PROTEIN YICC"/>
    <property type="match status" value="1"/>
</dbReference>
<dbReference type="PANTHER" id="PTHR30636">
    <property type="entry name" value="UPF0701 PROTEIN YICC"/>
    <property type="match status" value="1"/>
</dbReference>
<comment type="cofactor">
    <cofactor evidence="1">
        <name>a divalent metal cation</name>
        <dbReference type="ChEBI" id="CHEBI:60240"/>
    </cofactor>
</comment>
<feature type="domain" description="Endoribonuclease YicC-like N-terminal" evidence="6">
    <location>
        <begin position="2"/>
        <end position="155"/>
    </location>
</feature>
<evidence type="ECO:0000256" key="3">
    <source>
        <dbReference type="ARBA" id="ARBA00022759"/>
    </source>
</evidence>
<evidence type="ECO:0000313" key="8">
    <source>
        <dbReference type="EMBL" id="MBB3186070.1"/>
    </source>
</evidence>
<keyword evidence="4" id="KW-0378">Hydrolase</keyword>
<evidence type="ECO:0000256" key="5">
    <source>
        <dbReference type="ARBA" id="ARBA00035648"/>
    </source>
</evidence>
<dbReference type="Pfam" id="PF08340">
    <property type="entry name" value="YicC-like_C"/>
    <property type="match status" value="1"/>
</dbReference>
<dbReference type="NCBIfam" id="TIGR00255">
    <property type="entry name" value="YicC/YloC family endoribonuclease"/>
    <property type="match status" value="1"/>
</dbReference>
<dbReference type="InterPro" id="IPR013527">
    <property type="entry name" value="YicC-like_N"/>
</dbReference>
<evidence type="ECO:0000256" key="1">
    <source>
        <dbReference type="ARBA" id="ARBA00001968"/>
    </source>
</evidence>
<keyword evidence="2" id="KW-0540">Nuclease</keyword>